<proteinExistence type="predicted"/>
<evidence type="ECO:0000313" key="2">
    <source>
        <dbReference type="Proteomes" id="UP000183376"/>
    </source>
</evidence>
<dbReference type="AlphaFoldDB" id="A0A1G9SZT0"/>
<name>A0A1G9SZT0_ALLAB</name>
<dbReference type="STRING" id="211114.SAMN04489726_1474"/>
<dbReference type="RefSeq" id="WP_156051421.1">
    <property type="nucleotide sequence ID" value="NZ_JOEF01000023.1"/>
</dbReference>
<accession>A0A1G9SZT0</accession>
<dbReference type="EMBL" id="LT629701">
    <property type="protein sequence ID" value="SDM40910.1"/>
    <property type="molecule type" value="Genomic_DNA"/>
</dbReference>
<evidence type="ECO:0000313" key="1">
    <source>
        <dbReference type="EMBL" id="SDM40910.1"/>
    </source>
</evidence>
<dbReference type="Proteomes" id="UP000183376">
    <property type="component" value="Chromosome I"/>
</dbReference>
<sequence>MALAHPVRVITDRRARAAGVISAMGIALEQESRNHLPGYRDDAVHHRSRAPAKT</sequence>
<protein>
    <submittedName>
        <fullName evidence="1">Uncharacterized protein</fullName>
    </submittedName>
</protein>
<organism evidence="1 2">
    <name type="scientific">Allokutzneria albata</name>
    <name type="common">Kibdelosporangium albatum</name>
    <dbReference type="NCBI Taxonomy" id="211114"/>
    <lineage>
        <taxon>Bacteria</taxon>
        <taxon>Bacillati</taxon>
        <taxon>Actinomycetota</taxon>
        <taxon>Actinomycetes</taxon>
        <taxon>Pseudonocardiales</taxon>
        <taxon>Pseudonocardiaceae</taxon>
        <taxon>Allokutzneria</taxon>
    </lineage>
</organism>
<keyword evidence="2" id="KW-1185">Reference proteome</keyword>
<reference evidence="1 2" key="1">
    <citation type="submission" date="2016-10" db="EMBL/GenBank/DDBJ databases">
        <authorList>
            <person name="de Groot N.N."/>
        </authorList>
    </citation>
    <scope>NUCLEOTIDE SEQUENCE [LARGE SCALE GENOMIC DNA]</scope>
    <source>
        <strain evidence="1 2">DSM 44149</strain>
    </source>
</reference>
<gene>
    <name evidence="1" type="ORF">SAMN04489726_1474</name>
</gene>